<reference evidence="4" key="2">
    <citation type="submission" date="2022-10" db="EMBL/GenBank/DDBJ databases">
        <authorList>
            <consortium name="ENA_rothamsted_submissions"/>
            <consortium name="culmorum"/>
            <person name="King R."/>
        </authorList>
    </citation>
    <scope>NUCLEOTIDE SEQUENCE</scope>
</reference>
<dbReference type="PANTHER" id="PTHR43115:SF4">
    <property type="entry name" value="DEHYDROGENASE_REDUCTASE SDR FAMILY MEMBER 11"/>
    <property type="match status" value="1"/>
</dbReference>
<dbReference type="InterPro" id="IPR002347">
    <property type="entry name" value="SDR_fam"/>
</dbReference>
<evidence type="ECO:0000313" key="4">
    <source>
        <dbReference type="EMBL" id="CAG9800078.1"/>
    </source>
</evidence>
<dbReference type="InterPro" id="IPR036291">
    <property type="entry name" value="NAD(P)-bd_dom_sf"/>
</dbReference>
<dbReference type="GO" id="GO:0016616">
    <property type="term" value="F:oxidoreductase activity, acting on the CH-OH group of donors, NAD or NADP as acceptor"/>
    <property type="evidence" value="ECO:0007669"/>
    <property type="project" value="UniProtKB-ARBA"/>
</dbReference>
<proteinExistence type="inferred from homology"/>
<evidence type="ECO:0000313" key="5">
    <source>
        <dbReference type="Proteomes" id="UP001153620"/>
    </source>
</evidence>
<dbReference type="FunFam" id="3.40.50.720:FF:000047">
    <property type="entry name" value="NADP-dependent L-serine/L-allo-threonine dehydrogenase"/>
    <property type="match status" value="1"/>
</dbReference>
<dbReference type="Gene3D" id="3.40.50.720">
    <property type="entry name" value="NAD(P)-binding Rossmann-like Domain"/>
    <property type="match status" value="1"/>
</dbReference>
<dbReference type="Proteomes" id="UP001153620">
    <property type="component" value="Chromosome 1"/>
</dbReference>
<evidence type="ECO:0000256" key="1">
    <source>
        <dbReference type="ARBA" id="ARBA00006484"/>
    </source>
</evidence>
<dbReference type="Pfam" id="PF00106">
    <property type="entry name" value="adh_short"/>
    <property type="match status" value="1"/>
</dbReference>
<reference evidence="4" key="1">
    <citation type="submission" date="2022-01" db="EMBL/GenBank/DDBJ databases">
        <authorList>
            <person name="King R."/>
        </authorList>
    </citation>
    <scope>NUCLEOTIDE SEQUENCE</scope>
</reference>
<sequence length="254" mass="27620">MSEKWAGKVAVVTGTSAGIGAAVFKDFAKAGIITIGLARRAEKVEDLIKELGDVKAYAYKCDVSSPDSVTETFKAIEEKFGVVNILINNAGIGRSASVLDENAESFKKMNEILDTNVRGLTHVSREAYRLMKKSDDYGMIININSVVGHQLPFTGFSLSMYGASKFAVTALTETMRQEMIMQENSKIRVSSVSPGYVHTEFVAASGFVSDPSIVLEGFPYILGDDVSKAVMYLLSTPYNVNVTELTIRPVGEKF</sequence>
<name>A0A9N9RKU3_9DIPT</name>
<dbReference type="SUPFAM" id="SSF51735">
    <property type="entry name" value="NAD(P)-binding Rossmann-fold domains"/>
    <property type="match status" value="1"/>
</dbReference>
<dbReference type="PRINTS" id="PR00081">
    <property type="entry name" value="GDHRDH"/>
</dbReference>
<evidence type="ECO:0000256" key="2">
    <source>
        <dbReference type="ARBA" id="ARBA00023002"/>
    </source>
</evidence>
<comment type="similarity">
    <text evidence="1 3">Belongs to the short-chain dehydrogenases/reductases (SDR) family.</text>
</comment>
<dbReference type="PRINTS" id="PR00080">
    <property type="entry name" value="SDRFAMILY"/>
</dbReference>
<protein>
    <submittedName>
        <fullName evidence="4">Uncharacterized protein</fullName>
    </submittedName>
</protein>
<accession>A0A9N9RKU3</accession>
<gene>
    <name evidence="4" type="ORF">CHIRRI_LOCUS3029</name>
</gene>
<dbReference type="AlphaFoldDB" id="A0A9N9RKU3"/>
<keyword evidence="2" id="KW-0560">Oxidoreductase</keyword>
<dbReference type="OrthoDB" id="1933717at2759"/>
<dbReference type="PANTHER" id="PTHR43115">
    <property type="entry name" value="DEHYDROGENASE/REDUCTASE SDR FAMILY MEMBER 11"/>
    <property type="match status" value="1"/>
</dbReference>
<organism evidence="4 5">
    <name type="scientific">Chironomus riparius</name>
    <dbReference type="NCBI Taxonomy" id="315576"/>
    <lineage>
        <taxon>Eukaryota</taxon>
        <taxon>Metazoa</taxon>
        <taxon>Ecdysozoa</taxon>
        <taxon>Arthropoda</taxon>
        <taxon>Hexapoda</taxon>
        <taxon>Insecta</taxon>
        <taxon>Pterygota</taxon>
        <taxon>Neoptera</taxon>
        <taxon>Endopterygota</taxon>
        <taxon>Diptera</taxon>
        <taxon>Nematocera</taxon>
        <taxon>Chironomoidea</taxon>
        <taxon>Chironomidae</taxon>
        <taxon>Chironominae</taxon>
        <taxon>Chironomus</taxon>
    </lineage>
</organism>
<dbReference type="EMBL" id="OU895877">
    <property type="protein sequence ID" value="CAG9800078.1"/>
    <property type="molecule type" value="Genomic_DNA"/>
</dbReference>
<keyword evidence="5" id="KW-1185">Reference proteome</keyword>
<evidence type="ECO:0000256" key="3">
    <source>
        <dbReference type="RuleBase" id="RU000363"/>
    </source>
</evidence>